<proteinExistence type="predicted"/>
<dbReference type="InterPro" id="IPR041037">
    <property type="entry name" value="Pallilysin"/>
</dbReference>
<accession>A0A3P3XGF7</accession>
<gene>
    <name evidence="2" type="ORF">SPIROBIBN47_130005</name>
</gene>
<sequence length="474" mass="53244">MLKRLYIAAFLVAFALAAWLVALQRQETLQASIPIENRTVMLESSNEKNQVQQQSAVQQRARIAPVPEEIFLKTIDLNLDDDEDFEQVIISRKSTSSQALSIVIAKFSPALGIYFRYFDGEIAATKSDSIIVQPEDVTGDGIVDLVVQGLDASNNQTLTIFRRLSDRGYAKVFSGRGASVVLQENTETEKPRAASIILETREIGSNVLLQSKYIWNNRLSAFEKTSEIALDQKARPIFAGPSGVDVGAFLSWMDRLWTNSDNTAGARFLYLDAKNQELIFSDQQIQQRWIMKSSERNGNRLYITCSTSESSDLDRVVVIEARAENEIAVSVIDQQIATFRRDEGWSSIYRTASMPNAVATEHPKMPQFDFSQLFGRYLGDEGSVLVLSPVKSILVIKGKYREGIARLYEYDGRQVLDFLQIQQNGLASERYFYLISIEQSKDGSVERLHLEPATMSADGVSISYLSPYIFKKTS</sequence>
<dbReference type="AlphaFoldDB" id="A0A3P3XGF7"/>
<dbReference type="EMBL" id="FWDM01000005">
    <property type="protein sequence ID" value="SLM10185.1"/>
    <property type="molecule type" value="Genomic_DNA"/>
</dbReference>
<name>A0A3P3XGF7_9SPIR</name>
<dbReference type="NCBIfam" id="NF033751">
    <property type="entry name" value="pallilysin_like"/>
    <property type="match status" value="1"/>
</dbReference>
<reference evidence="2" key="1">
    <citation type="submission" date="2017-02" db="EMBL/GenBank/DDBJ databases">
        <authorList>
            <person name="Regsiter A."/>
            <person name="William W."/>
        </authorList>
    </citation>
    <scope>NUCLEOTIDE SEQUENCE</scope>
    <source>
        <strain evidence="2">Bib</strain>
    </source>
</reference>
<dbReference type="Pfam" id="PF18663">
    <property type="entry name" value="Pallilysin"/>
    <property type="match status" value="1"/>
</dbReference>
<evidence type="ECO:0000259" key="1">
    <source>
        <dbReference type="Pfam" id="PF18663"/>
    </source>
</evidence>
<protein>
    <recommendedName>
        <fullName evidence="1">Pallilysin beta barrel domain-containing protein</fullName>
    </recommendedName>
</protein>
<evidence type="ECO:0000313" key="2">
    <source>
        <dbReference type="EMBL" id="SLM10185.1"/>
    </source>
</evidence>
<feature type="domain" description="Pallilysin beta barrel" evidence="1">
    <location>
        <begin position="246"/>
        <end position="350"/>
    </location>
</feature>
<organism evidence="2">
    <name type="scientific">uncultured spirochete</name>
    <dbReference type="NCBI Taxonomy" id="156406"/>
    <lineage>
        <taxon>Bacteria</taxon>
        <taxon>Pseudomonadati</taxon>
        <taxon>Spirochaetota</taxon>
        <taxon>Spirochaetia</taxon>
        <taxon>Spirochaetales</taxon>
        <taxon>environmental samples</taxon>
    </lineage>
</organism>